<accession>A0A918VZE8</accession>
<keyword evidence="3" id="KW-0378">Hydrolase</keyword>
<reference evidence="3" key="1">
    <citation type="journal article" date="2014" name="Int. J. Syst. Evol. Microbiol.">
        <title>Complete genome sequence of Corynebacterium casei LMG S-19264T (=DSM 44701T), isolated from a smear-ripened cheese.</title>
        <authorList>
            <consortium name="US DOE Joint Genome Institute (JGI-PGF)"/>
            <person name="Walter F."/>
            <person name="Albersmeier A."/>
            <person name="Kalinowski J."/>
            <person name="Ruckert C."/>
        </authorList>
    </citation>
    <scope>NUCLEOTIDE SEQUENCE</scope>
    <source>
        <strain evidence="3">KCTC 12719</strain>
    </source>
</reference>
<organism evidence="3 4">
    <name type="scientific">Salinimicrobium marinum</name>
    <dbReference type="NCBI Taxonomy" id="680283"/>
    <lineage>
        <taxon>Bacteria</taxon>
        <taxon>Pseudomonadati</taxon>
        <taxon>Bacteroidota</taxon>
        <taxon>Flavobacteriia</taxon>
        <taxon>Flavobacteriales</taxon>
        <taxon>Flavobacteriaceae</taxon>
        <taxon>Salinimicrobium</taxon>
    </lineage>
</organism>
<dbReference type="EMBL" id="BMXB01000008">
    <property type="protein sequence ID" value="GHA39783.1"/>
    <property type="molecule type" value="Genomic_DNA"/>
</dbReference>
<dbReference type="AlphaFoldDB" id="A0A918VZE8"/>
<sequence>MKYKYLSIMLFLTGSMLFAQEAPVKSEEIRINPFIEGTLVTPAASETVHSLVIMLQGSGPTDRDGNQSFMKNNSFKKIASELAEAGIASFRYDKRIFQMQRLGITQAEMRFDDFITDAVAIIDHFKELKAYEKIVVLGHSQGSLVGMVAAKDRADAFISIAGSSRPIDQIITEQVGQQMPDLKEQTRAAFSEMRELGSTSNYNPVLGAVFNPEIQPFMLSWMQYDPAEELKELDIPILLINGTKDLQVTEKEAETLFAAKPEAELMFLENMNHVLTPIEGDGLENSKSYNEPNRPLHPELIPTLEQFIKSIE</sequence>
<evidence type="ECO:0000256" key="1">
    <source>
        <dbReference type="SAM" id="SignalP"/>
    </source>
</evidence>
<gene>
    <name evidence="3" type="ORF">GCM10007103_21470</name>
</gene>
<dbReference type="PANTHER" id="PTHR43265">
    <property type="entry name" value="ESTERASE ESTD"/>
    <property type="match status" value="1"/>
</dbReference>
<evidence type="ECO:0000313" key="3">
    <source>
        <dbReference type="EMBL" id="GHA39783.1"/>
    </source>
</evidence>
<evidence type="ECO:0000313" key="4">
    <source>
        <dbReference type="Proteomes" id="UP000610456"/>
    </source>
</evidence>
<keyword evidence="4" id="KW-1185">Reference proteome</keyword>
<dbReference type="Proteomes" id="UP000610456">
    <property type="component" value="Unassembled WGS sequence"/>
</dbReference>
<dbReference type="InterPro" id="IPR029058">
    <property type="entry name" value="AB_hydrolase_fold"/>
</dbReference>
<dbReference type="GO" id="GO:0052689">
    <property type="term" value="F:carboxylic ester hydrolase activity"/>
    <property type="evidence" value="ECO:0007669"/>
    <property type="project" value="TreeGrafter"/>
</dbReference>
<proteinExistence type="predicted"/>
<keyword evidence="1" id="KW-0732">Signal</keyword>
<dbReference type="SUPFAM" id="SSF53474">
    <property type="entry name" value="alpha/beta-Hydrolases"/>
    <property type="match status" value="1"/>
</dbReference>
<comment type="caution">
    <text evidence="3">The sequence shown here is derived from an EMBL/GenBank/DDBJ whole genome shotgun (WGS) entry which is preliminary data.</text>
</comment>
<name>A0A918VZE8_9FLAO</name>
<reference evidence="3" key="2">
    <citation type="submission" date="2020-09" db="EMBL/GenBank/DDBJ databases">
        <authorList>
            <person name="Sun Q."/>
            <person name="Kim S."/>
        </authorList>
    </citation>
    <scope>NUCLEOTIDE SEQUENCE</scope>
    <source>
        <strain evidence="3">KCTC 12719</strain>
    </source>
</reference>
<feature type="signal peptide" evidence="1">
    <location>
        <begin position="1"/>
        <end position="21"/>
    </location>
</feature>
<feature type="domain" description="Serine aminopeptidase S33" evidence="2">
    <location>
        <begin position="74"/>
        <end position="275"/>
    </location>
</feature>
<dbReference type="Pfam" id="PF12146">
    <property type="entry name" value="Hydrolase_4"/>
    <property type="match status" value="1"/>
</dbReference>
<feature type="chain" id="PRO_5036710992" evidence="1">
    <location>
        <begin position="22"/>
        <end position="312"/>
    </location>
</feature>
<dbReference type="InterPro" id="IPR022742">
    <property type="entry name" value="Hydrolase_4"/>
</dbReference>
<evidence type="ECO:0000259" key="2">
    <source>
        <dbReference type="Pfam" id="PF12146"/>
    </source>
</evidence>
<protein>
    <submittedName>
        <fullName evidence="3">Alpha/beta hydrolase</fullName>
    </submittedName>
</protein>
<dbReference type="PANTHER" id="PTHR43265:SF1">
    <property type="entry name" value="ESTERASE ESTD"/>
    <property type="match status" value="1"/>
</dbReference>
<dbReference type="Gene3D" id="3.40.50.1820">
    <property type="entry name" value="alpha/beta hydrolase"/>
    <property type="match status" value="1"/>
</dbReference>
<dbReference type="InterPro" id="IPR053145">
    <property type="entry name" value="AB_hydrolase_Est10"/>
</dbReference>